<evidence type="ECO:0000256" key="6">
    <source>
        <dbReference type="ARBA" id="ARBA00022777"/>
    </source>
</evidence>
<dbReference type="PROSITE" id="PS50885">
    <property type="entry name" value="HAMP"/>
    <property type="match status" value="1"/>
</dbReference>
<dbReference type="PROSITE" id="PS50109">
    <property type="entry name" value="HIS_KIN"/>
    <property type="match status" value="1"/>
</dbReference>
<feature type="domain" description="Histidine kinase" evidence="9">
    <location>
        <begin position="463"/>
        <end position="566"/>
    </location>
</feature>
<dbReference type="InterPro" id="IPR003660">
    <property type="entry name" value="HAMP_dom"/>
</dbReference>
<feature type="domain" description="HAMP" evidence="10">
    <location>
        <begin position="300"/>
        <end position="352"/>
    </location>
</feature>
<dbReference type="Proteomes" id="UP000306509">
    <property type="component" value="Unassembled WGS sequence"/>
</dbReference>
<name>A0A4U8Q8I6_9FIRM</name>
<dbReference type="PANTHER" id="PTHR34220:SF7">
    <property type="entry name" value="SENSOR HISTIDINE KINASE YPDA"/>
    <property type="match status" value="1"/>
</dbReference>
<evidence type="ECO:0000256" key="4">
    <source>
        <dbReference type="ARBA" id="ARBA00022553"/>
    </source>
</evidence>
<evidence type="ECO:0000256" key="7">
    <source>
        <dbReference type="ARBA" id="ARBA00023012"/>
    </source>
</evidence>
<keyword evidence="8" id="KW-1133">Transmembrane helix</keyword>
<keyword evidence="8" id="KW-0812">Transmembrane</keyword>
<dbReference type="InterPro" id="IPR003594">
    <property type="entry name" value="HATPase_dom"/>
</dbReference>
<dbReference type="EMBL" id="QGQD01000055">
    <property type="protein sequence ID" value="TLD00473.1"/>
    <property type="molecule type" value="Genomic_DNA"/>
</dbReference>
<dbReference type="STRING" id="180332.GCA_000797495_04152"/>
<dbReference type="InterPro" id="IPR036890">
    <property type="entry name" value="HATPase_C_sf"/>
</dbReference>
<sequence length="577" mass="66769">MISLIFVSVFAILCSGIAGIIIFKEIMVENAEKLSNNLVKQIAYNLDERIGEFESTSYRIVNFQSTKELLSQKNIEDDSVEYVEKNTNFADTIIQQPSLYQYSRAAILESKYGMVYRFSRSGTEVQDMSDAKKKLNDLRGLVTKSSPIAWTVMDGEIVFVRMIVNDKNFEEKGLLCFFMNQTFFDFIDRGDELLSNENLIITNAHSAVLQNYCYDLENQSLQGIVFDEDKDYFLKNYRVSYENEEYQVTSILSSKKQWHVISLIKVRELMKKEEFIFLAAALIALVSIGFAVLFTWIISKTITRNLTLMEENMKKIEKGDFKARVRPVSYDEIGMLGLQFNYMSVQIENLIDNLAKEKFAKEEAEFNALQAQINPHFLYNTLGSVKWLAHKKNDPEVEKMVDSVISLMRFAIKKTDAFITVEEEVNYIHQYIFLQKAKYGDAFQVVYEVDPLAKEFKMLGFILQPLVENSIYHGIDMSTGEGEIRIKVSAEDHSLVLRIEDNGVGFSEERLDEILHKEKKYKGFNSIGIKIVMERLSAYYKNAYDFRITSEEGEGTKIEIRLPLYQETKEVELYEQL</sequence>
<accession>A0A4U8Q8I6</accession>
<dbReference type="InterPro" id="IPR010559">
    <property type="entry name" value="Sig_transdc_His_kin_internal"/>
</dbReference>
<dbReference type="SMART" id="SM00387">
    <property type="entry name" value="HATPase_c"/>
    <property type="match status" value="1"/>
</dbReference>
<keyword evidence="8" id="KW-0472">Membrane</keyword>
<keyword evidence="6 11" id="KW-0418">Kinase</keyword>
<gene>
    <name evidence="11" type="primary">yehU_21</name>
    <name evidence="11" type="ORF">DSM106044_02787</name>
</gene>
<dbReference type="Pfam" id="PF02518">
    <property type="entry name" value="HATPase_c"/>
    <property type="match status" value="1"/>
</dbReference>
<feature type="transmembrane region" description="Helical" evidence="8">
    <location>
        <begin position="6"/>
        <end position="23"/>
    </location>
</feature>
<dbReference type="CDD" id="cd06225">
    <property type="entry name" value="HAMP"/>
    <property type="match status" value="1"/>
</dbReference>
<proteinExistence type="predicted"/>
<evidence type="ECO:0000313" key="11">
    <source>
        <dbReference type="EMBL" id="TLD00473.1"/>
    </source>
</evidence>
<comment type="caution">
    <text evidence="11">The sequence shown here is derived from an EMBL/GenBank/DDBJ whole genome shotgun (WGS) entry which is preliminary data.</text>
</comment>
<evidence type="ECO:0000256" key="3">
    <source>
        <dbReference type="ARBA" id="ARBA00012438"/>
    </source>
</evidence>
<evidence type="ECO:0000256" key="1">
    <source>
        <dbReference type="ARBA" id="ARBA00000085"/>
    </source>
</evidence>
<keyword evidence="4" id="KW-0597">Phosphoprotein</keyword>
<comment type="subcellular location">
    <subcellularLocation>
        <location evidence="2">Membrane</location>
    </subcellularLocation>
</comment>
<evidence type="ECO:0000256" key="5">
    <source>
        <dbReference type="ARBA" id="ARBA00022679"/>
    </source>
</evidence>
<reference evidence="11 12" key="1">
    <citation type="journal article" date="2019" name="Anaerobe">
        <title>Detection of Robinsoniella peoriensis in multiple bone samples of a trauma patient.</title>
        <authorList>
            <person name="Schrottner P."/>
            <person name="Hartwich K."/>
            <person name="Bunk B."/>
            <person name="Schober I."/>
            <person name="Helbig S."/>
            <person name="Rudolph W.W."/>
            <person name="Gunzer F."/>
        </authorList>
    </citation>
    <scope>NUCLEOTIDE SEQUENCE [LARGE SCALE GENOMIC DNA]</scope>
    <source>
        <strain evidence="11 12">DSM 106044</strain>
    </source>
</reference>
<keyword evidence="12" id="KW-1185">Reference proteome</keyword>
<dbReference type="GO" id="GO:0016020">
    <property type="term" value="C:membrane"/>
    <property type="evidence" value="ECO:0007669"/>
    <property type="project" value="UniProtKB-SubCell"/>
</dbReference>
<evidence type="ECO:0000259" key="9">
    <source>
        <dbReference type="PROSITE" id="PS50109"/>
    </source>
</evidence>
<dbReference type="GO" id="GO:0000155">
    <property type="term" value="F:phosphorelay sensor kinase activity"/>
    <property type="evidence" value="ECO:0007669"/>
    <property type="project" value="InterPro"/>
</dbReference>
<dbReference type="SMART" id="SM00304">
    <property type="entry name" value="HAMP"/>
    <property type="match status" value="1"/>
</dbReference>
<dbReference type="EC" id="2.7.13.3" evidence="3"/>
<evidence type="ECO:0000259" key="10">
    <source>
        <dbReference type="PROSITE" id="PS50885"/>
    </source>
</evidence>
<dbReference type="SUPFAM" id="SSF55874">
    <property type="entry name" value="ATPase domain of HSP90 chaperone/DNA topoisomerase II/histidine kinase"/>
    <property type="match status" value="1"/>
</dbReference>
<dbReference type="SUPFAM" id="SSF158472">
    <property type="entry name" value="HAMP domain-like"/>
    <property type="match status" value="1"/>
</dbReference>
<dbReference type="AlphaFoldDB" id="A0A4U8Q8I6"/>
<dbReference type="Pfam" id="PF06580">
    <property type="entry name" value="His_kinase"/>
    <property type="match status" value="1"/>
</dbReference>
<organism evidence="11 12">
    <name type="scientific">Robinsoniella peoriensis</name>
    <dbReference type="NCBI Taxonomy" id="180332"/>
    <lineage>
        <taxon>Bacteria</taxon>
        <taxon>Bacillati</taxon>
        <taxon>Bacillota</taxon>
        <taxon>Clostridia</taxon>
        <taxon>Lachnospirales</taxon>
        <taxon>Lachnospiraceae</taxon>
        <taxon>Robinsoniella</taxon>
    </lineage>
</organism>
<keyword evidence="7" id="KW-0902">Two-component regulatory system</keyword>
<dbReference type="Gene3D" id="6.10.340.10">
    <property type="match status" value="1"/>
</dbReference>
<dbReference type="Gene3D" id="3.30.565.10">
    <property type="entry name" value="Histidine kinase-like ATPase, C-terminal domain"/>
    <property type="match status" value="1"/>
</dbReference>
<feature type="transmembrane region" description="Helical" evidence="8">
    <location>
        <begin position="275"/>
        <end position="298"/>
    </location>
</feature>
<dbReference type="InterPro" id="IPR005467">
    <property type="entry name" value="His_kinase_dom"/>
</dbReference>
<dbReference type="Pfam" id="PF00672">
    <property type="entry name" value="HAMP"/>
    <property type="match status" value="1"/>
</dbReference>
<keyword evidence="5 11" id="KW-0808">Transferase</keyword>
<evidence type="ECO:0000313" key="12">
    <source>
        <dbReference type="Proteomes" id="UP000306509"/>
    </source>
</evidence>
<comment type="catalytic activity">
    <reaction evidence="1">
        <text>ATP + protein L-histidine = ADP + protein N-phospho-L-histidine.</text>
        <dbReference type="EC" id="2.7.13.3"/>
    </reaction>
</comment>
<dbReference type="InterPro" id="IPR050640">
    <property type="entry name" value="Bact_2-comp_sensor_kinase"/>
</dbReference>
<dbReference type="PANTHER" id="PTHR34220">
    <property type="entry name" value="SENSOR HISTIDINE KINASE YPDA"/>
    <property type="match status" value="1"/>
</dbReference>
<evidence type="ECO:0000256" key="2">
    <source>
        <dbReference type="ARBA" id="ARBA00004370"/>
    </source>
</evidence>
<protein>
    <recommendedName>
        <fullName evidence="3">histidine kinase</fullName>
        <ecNumber evidence="3">2.7.13.3</ecNumber>
    </recommendedName>
</protein>
<evidence type="ECO:0000256" key="8">
    <source>
        <dbReference type="SAM" id="Phobius"/>
    </source>
</evidence>